<accession>A0ABP3UL42</accession>
<reference evidence="2" key="1">
    <citation type="journal article" date="2019" name="Int. J. Syst. Evol. Microbiol.">
        <title>The Global Catalogue of Microorganisms (GCM) 10K type strain sequencing project: providing services to taxonomists for standard genome sequencing and annotation.</title>
        <authorList>
            <consortium name="The Broad Institute Genomics Platform"/>
            <consortium name="The Broad Institute Genome Sequencing Center for Infectious Disease"/>
            <person name="Wu L."/>
            <person name="Ma J."/>
        </authorList>
    </citation>
    <scope>NUCLEOTIDE SEQUENCE [LARGE SCALE GENOMIC DNA]</scope>
    <source>
        <strain evidence="2">JCM 1407</strain>
    </source>
</reference>
<sequence length="169" mass="19220">MKLDVSDLIRKNKTYKEVHVELKDSEGFFDGTEKINYFKVPKLNGEVSISDNVIVLDGKLQADLELTCSRCLEKFHYPIDMNIQEQFVIDDSSNEDNDDLIVINGDVIDITKVIENNIIVQLPIKRLCKEDCKGLCQKCGANLNVSECNCETLDVDPRLAKLKDFFSNN</sequence>
<dbReference type="PANTHER" id="PTHR34374:SF1">
    <property type="entry name" value="LARGE RIBOSOMAL RNA SUBUNIT ACCUMULATION PROTEIN YCED HOMOLOG 1, CHLOROPLASTIC"/>
    <property type="match status" value="1"/>
</dbReference>
<gene>
    <name evidence="1" type="ORF">GCM10008906_07590</name>
</gene>
<name>A0ABP3UL42_9CLOT</name>
<organism evidence="1 2">
    <name type="scientific">Clostridium oceanicum</name>
    <dbReference type="NCBI Taxonomy" id="1543"/>
    <lineage>
        <taxon>Bacteria</taxon>
        <taxon>Bacillati</taxon>
        <taxon>Bacillota</taxon>
        <taxon>Clostridia</taxon>
        <taxon>Eubacteriales</taxon>
        <taxon>Clostridiaceae</taxon>
        <taxon>Clostridium</taxon>
    </lineage>
</organism>
<protein>
    <submittedName>
        <fullName evidence="1">DUF177 domain-containing protein</fullName>
    </submittedName>
</protein>
<dbReference type="InterPro" id="IPR003772">
    <property type="entry name" value="YceD"/>
</dbReference>
<dbReference type="RefSeq" id="WP_343759046.1">
    <property type="nucleotide sequence ID" value="NZ_BAAACG010000006.1"/>
</dbReference>
<dbReference type="PANTHER" id="PTHR34374">
    <property type="entry name" value="LARGE RIBOSOMAL RNA SUBUNIT ACCUMULATION PROTEIN YCED HOMOLOG 1, CHLOROPLASTIC"/>
    <property type="match status" value="1"/>
</dbReference>
<evidence type="ECO:0000313" key="1">
    <source>
        <dbReference type="EMBL" id="GAA0734851.1"/>
    </source>
</evidence>
<comment type="caution">
    <text evidence="1">The sequence shown here is derived from an EMBL/GenBank/DDBJ whole genome shotgun (WGS) entry which is preliminary data.</text>
</comment>
<evidence type="ECO:0000313" key="2">
    <source>
        <dbReference type="Proteomes" id="UP001501510"/>
    </source>
</evidence>
<proteinExistence type="predicted"/>
<dbReference type="Proteomes" id="UP001501510">
    <property type="component" value="Unassembled WGS sequence"/>
</dbReference>
<dbReference type="Pfam" id="PF02620">
    <property type="entry name" value="YceD"/>
    <property type="match status" value="1"/>
</dbReference>
<dbReference type="EMBL" id="BAAACG010000006">
    <property type="protein sequence ID" value="GAA0734851.1"/>
    <property type="molecule type" value="Genomic_DNA"/>
</dbReference>
<keyword evidence="2" id="KW-1185">Reference proteome</keyword>